<dbReference type="PANTHER" id="PTHR43625">
    <property type="entry name" value="AFLATOXIN B1 ALDEHYDE REDUCTASE"/>
    <property type="match status" value="1"/>
</dbReference>
<dbReference type="GO" id="GO:0005737">
    <property type="term" value="C:cytoplasm"/>
    <property type="evidence" value="ECO:0007669"/>
    <property type="project" value="TreeGrafter"/>
</dbReference>
<keyword evidence="4" id="KW-1185">Reference proteome</keyword>
<dbReference type="RefSeq" id="XP_018292259.1">
    <property type="nucleotide sequence ID" value="XM_018440228.1"/>
</dbReference>
<dbReference type="FunCoup" id="A0A167MW30">
    <property type="interactions" value="380"/>
</dbReference>
<evidence type="ECO:0000256" key="1">
    <source>
        <dbReference type="ARBA" id="ARBA00023002"/>
    </source>
</evidence>
<reference evidence="4" key="1">
    <citation type="submission" date="2015-06" db="EMBL/GenBank/DDBJ databases">
        <title>Expansion of signal transduction pathways in fungi by whole-genome duplication.</title>
        <authorList>
            <consortium name="DOE Joint Genome Institute"/>
            <person name="Corrochano L.M."/>
            <person name="Kuo A."/>
            <person name="Marcet-Houben M."/>
            <person name="Polaino S."/>
            <person name="Salamov A."/>
            <person name="Villalobos J.M."/>
            <person name="Alvarez M.I."/>
            <person name="Avalos J."/>
            <person name="Benito E.P."/>
            <person name="Benoit I."/>
            <person name="Burger G."/>
            <person name="Camino L.P."/>
            <person name="Canovas D."/>
            <person name="Cerda-Olmedo E."/>
            <person name="Cheng J.-F."/>
            <person name="Dominguez A."/>
            <person name="Elias M."/>
            <person name="Eslava A.P."/>
            <person name="Glaser F."/>
            <person name="Grimwood J."/>
            <person name="Gutierrez G."/>
            <person name="Heitman J."/>
            <person name="Henrissat B."/>
            <person name="Iturriaga E.A."/>
            <person name="Lang B.F."/>
            <person name="Lavin J.L."/>
            <person name="Lee S."/>
            <person name="Li W."/>
            <person name="Lindquist E."/>
            <person name="Lopez-Garcia S."/>
            <person name="Luque E.M."/>
            <person name="Marcos A.T."/>
            <person name="Martin J."/>
            <person name="McCluskey K."/>
            <person name="Medina H.R."/>
            <person name="Miralles-Duran A."/>
            <person name="Miyazaki A."/>
            <person name="Munoz-Torres E."/>
            <person name="Oguiza J.A."/>
            <person name="Ohm R."/>
            <person name="Olmedo M."/>
            <person name="Orejas M."/>
            <person name="Ortiz-Castellanos L."/>
            <person name="Pisabarro A.G."/>
            <person name="Rodriguez-Romero J."/>
            <person name="Ruiz-Herrera J."/>
            <person name="Ruiz-Vazquez R."/>
            <person name="Sanz C."/>
            <person name="Schackwitz W."/>
            <person name="Schmutz J."/>
            <person name="Shahriari M."/>
            <person name="Shelest E."/>
            <person name="Silva-Franco F."/>
            <person name="Soanes D."/>
            <person name="Syed K."/>
            <person name="Tagua V.G."/>
            <person name="Talbot N.J."/>
            <person name="Thon M."/>
            <person name="De vries R.P."/>
            <person name="Wiebenga A."/>
            <person name="Yadav J.S."/>
            <person name="Braun E.L."/>
            <person name="Baker S."/>
            <person name="Garre V."/>
            <person name="Horwitz B."/>
            <person name="Torres-Martinez S."/>
            <person name="Idnurm A."/>
            <person name="Herrera-Estrella A."/>
            <person name="Gabaldon T."/>
            <person name="Grigoriev I.V."/>
        </authorList>
    </citation>
    <scope>NUCLEOTIDE SEQUENCE [LARGE SCALE GENOMIC DNA]</scope>
    <source>
        <strain evidence="4">NRRL 1555(-)</strain>
    </source>
</reference>
<dbReference type="STRING" id="763407.A0A167MW30"/>
<name>A0A167MW30_PHYB8</name>
<dbReference type="Proteomes" id="UP000077315">
    <property type="component" value="Unassembled WGS sequence"/>
</dbReference>
<protein>
    <recommendedName>
        <fullName evidence="2">NADP-dependent oxidoreductase domain-containing protein</fullName>
    </recommendedName>
</protein>
<evidence type="ECO:0000313" key="4">
    <source>
        <dbReference type="Proteomes" id="UP000077315"/>
    </source>
</evidence>
<accession>A0A167MW30</accession>
<dbReference type="EMBL" id="KV440979">
    <property type="protein sequence ID" value="OAD74219.1"/>
    <property type="molecule type" value="Genomic_DNA"/>
</dbReference>
<evidence type="ECO:0000259" key="2">
    <source>
        <dbReference type="Pfam" id="PF00248"/>
    </source>
</evidence>
<dbReference type="InterPro" id="IPR023210">
    <property type="entry name" value="NADP_OxRdtase_dom"/>
</dbReference>
<organism evidence="3 4">
    <name type="scientific">Phycomyces blakesleeanus (strain ATCC 8743b / DSM 1359 / FGSC 10004 / NBRC 33097 / NRRL 1555)</name>
    <dbReference type="NCBI Taxonomy" id="763407"/>
    <lineage>
        <taxon>Eukaryota</taxon>
        <taxon>Fungi</taxon>
        <taxon>Fungi incertae sedis</taxon>
        <taxon>Mucoromycota</taxon>
        <taxon>Mucoromycotina</taxon>
        <taxon>Mucoromycetes</taxon>
        <taxon>Mucorales</taxon>
        <taxon>Phycomycetaceae</taxon>
        <taxon>Phycomyces</taxon>
    </lineage>
</organism>
<dbReference type="InterPro" id="IPR050791">
    <property type="entry name" value="Aldo-Keto_reductase"/>
</dbReference>
<dbReference type="AlphaFoldDB" id="A0A167MW30"/>
<keyword evidence="1" id="KW-0560">Oxidoreductase</keyword>
<evidence type="ECO:0000313" key="3">
    <source>
        <dbReference type="EMBL" id="OAD74219.1"/>
    </source>
</evidence>
<dbReference type="PROSITE" id="PS51257">
    <property type="entry name" value="PROKAR_LIPOPROTEIN"/>
    <property type="match status" value="1"/>
</dbReference>
<dbReference type="GeneID" id="29001134"/>
<proteinExistence type="predicted"/>
<dbReference type="InParanoid" id="A0A167MW30"/>
<gene>
    <name evidence="3" type="ORF">PHYBLDRAFT_57105</name>
</gene>
<dbReference type="Gene3D" id="3.20.20.100">
    <property type="entry name" value="NADP-dependent oxidoreductase domain"/>
    <property type="match status" value="1"/>
</dbReference>
<dbReference type="InterPro" id="IPR036812">
    <property type="entry name" value="NAD(P)_OxRdtase_dom_sf"/>
</dbReference>
<dbReference type="PANTHER" id="PTHR43625:SF40">
    <property type="entry name" value="ALDO-KETO REDUCTASE YAKC [NADP(+)]"/>
    <property type="match status" value="1"/>
</dbReference>
<dbReference type="OrthoDB" id="37537at2759"/>
<sequence>MAHLRELGKTGVLVSSIGLGCMGMSEFYGPTNDEENIKTLERSIEIGYLHKHNIYLFIETYLCSHNERLLSGVLKTQRDKVFLATKFGFIRTEDGTMTGISGKPEYVREAFNKSQERLGVDVVDLYYQHRVDPNTPIEDTVKAMAELVKEGRVRFIGLSECSAETLRRAHKVHPIAAVQIEYSPWSLDIETNGLLDAARELGVSIVVYSPLGRGFLTGAYKSVDDLDVADVRRYMPRFYPENFGKNLELVDGITALATKKGVTPSQYVLAWILAQGPEFIVIPGTRRVKYLEENVKAADIVLSKEEVAEMRRLIDKADTAGPRYLPEHLASVNI</sequence>
<dbReference type="CDD" id="cd19076">
    <property type="entry name" value="AKR_AKR13A_13D"/>
    <property type="match status" value="1"/>
</dbReference>
<dbReference type="GO" id="GO:0016491">
    <property type="term" value="F:oxidoreductase activity"/>
    <property type="evidence" value="ECO:0007669"/>
    <property type="project" value="UniProtKB-KW"/>
</dbReference>
<dbReference type="VEuPathDB" id="FungiDB:PHYBLDRAFT_57105"/>
<feature type="domain" description="NADP-dependent oxidoreductase" evidence="2">
    <location>
        <begin position="17"/>
        <end position="314"/>
    </location>
</feature>
<dbReference type="SUPFAM" id="SSF51430">
    <property type="entry name" value="NAD(P)-linked oxidoreductase"/>
    <property type="match status" value="1"/>
</dbReference>
<dbReference type="Pfam" id="PF00248">
    <property type="entry name" value="Aldo_ket_red"/>
    <property type="match status" value="1"/>
</dbReference>